<keyword evidence="5" id="KW-1003">Cell membrane</keyword>
<sequence length="188" mass="19339">MKMLVVVVAAALLVVVFLGSHEVAAAAASTQEKCGADFQKLAVCLTYATGKAAVPTKDCCDLVKGIKESEPECLCLIMQQTHKGNDQIKNMGIQESKLLSLPTACALKNATLAECPKLLGLPANSPDAAIFTNASTASATPTAKGTGASQSQTSKDSSSGARLGTHLASLPAMAMAVTAIAFFAYFLE</sequence>
<feature type="signal peptide" evidence="14">
    <location>
        <begin position="1"/>
        <end position="25"/>
    </location>
</feature>
<comment type="subcellular location">
    <subcellularLocation>
        <location evidence="2">Cell membrane</location>
        <topology evidence="2">Lipid-anchor</topology>
        <topology evidence="2">GPI-anchor</topology>
    </subcellularLocation>
</comment>
<dbReference type="OrthoDB" id="1882492at2759"/>
<dbReference type="Pfam" id="PF14368">
    <property type="entry name" value="LTP_2"/>
    <property type="match status" value="1"/>
</dbReference>
<dbReference type="GO" id="GO:0005886">
    <property type="term" value="C:plasma membrane"/>
    <property type="evidence" value="ECO:0007669"/>
    <property type="project" value="UniProtKB-SubCell"/>
</dbReference>
<keyword evidence="17" id="KW-1185">Reference proteome</keyword>
<keyword evidence="13" id="KW-0472">Membrane</keyword>
<keyword evidence="11" id="KW-0449">Lipoprotein</keyword>
<dbReference type="GO" id="GO:0008289">
    <property type="term" value="F:lipid binding"/>
    <property type="evidence" value="ECO:0007669"/>
    <property type="project" value="UniProtKB-KW"/>
</dbReference>
<keyword evidence="8" id="KW-0446">Lipid-binding</keyword>
<dbReference type="KEGG" id="mnt:21398584"/>
<dbReference type="SUPFAM" id="SSF47699">
    <property type="entry name" value="Bifunctional inhibitor/lipid-transfer protein/seed storage 2S albumin"/>
    <property type="match status" value="1"/>
</dbReference>
<keyword evidence="13" id="KW-1133">Transmembrane helix</keyword>
<evidence type="ECO:0000256" key="2">
    <source>
        <dbReference type="ARBA" id="ARBA00004609"/>
    </source>
</evidence>
<evidence type="ECO:0000256" key="13">
    <source>
        <dbReference type="SAM" id="Phobius"/>
    </source>
</evidence>
<dbReference type="Proteomes" id="UP000030645">
    <property type="component" value="Unassembled WGS sequence"/>
</dbReference>
<feature type="compositionally biased region" description="Low complexity" evidence="12">
    <location>
        <begin position="138"/>
        <end position="159"/>
    </location>
</feature>
<keyword evidence="4" id="KW-0813">Transport</keyword>
<evidence type="ECO:0000256" key="4">
    <source>
        <dbReference type="ARBA" id="ARBA00022448"/>
    </source>
</evidence>
<evidence type="ECO:0000256" key="8">
    <source>
        <dbReference type="ARBA" id="ARBA00023121"/>
    </source>
</evidence>
<feature type="region of interest" description="Disordered" evidence="12">
    <location>
        <begin position="138"/>
        <end position="161"/>
    </location>
</feature>
<protein>
    <recommendedName>
        <fullName evidence="15">Bifunctional inhibitor/plant lipid transfer protein/seed storage helical domain-containing protein</fullName>
    </recommendedName>
</protein>
<keyword evidence="6" id="KW-0336">GPI-anchor</keyword>
<feature type="transmembrane region" description="Helical" evidence="13">
    <location>
        <begin position="167"/>
        <end position="187"/>
    </location>
</feature>
<evidence type="ECO:0000259" key="15">
    <source>
        <dbReference type="SMART" id="SM00499"/>
    </source>
</evidence>
<proteinExistence type="inferred from homology"/>
<dbReference type="InterPro" id="IPR036312">
    <property type="entry name" value="Bifun_inhib/LTP/seed_sf"/>
</dbReference>
<dbReference type="STRING" id="981085.W9RIS8"/>
<evidence type="ECO:0000256" key="9">
    <source>
        <dbReference type="ARBA" id="ARBA00023157"/>
    </source>
</evidence>
<evidence type="ECO:0000256" key="1">
    <source>
        <dbReference type="ARBA" id="ARBA00003211"/>
    </source>
</evidence>
<keyword evidence="9" id="KW-1015">Disulfide bond</keyword>
<dbReference type="InterPro" id="IPR043325">
    <property type="entry name" value="LTSS"/>
</dbReference>
<evidence type="ECO:0000256" key="14">
    <source>
        <dbReference type="SAM" id="SignalP"/>
    </source>
</evidence>
<keyword evidence="13" id="KW-0812">Transmembrane</keyword>
<organism evidence="16 17">
    <name type="scientific">Morus notabilis</name>
    <dbReference type="NCBI Taxonomy" id="981085"/>
    <lineage>
        <taxon>Eukaryota</taxon>
        <taxon>Viridiplantae</taxon>
        <taxon>Streptophyta</taxon>
        <taxon>Embryophyta</taxon>
        <taxon>Tracheophyta</taxon>
        <taxon>Spermatophyta</taxon>
        <taxon>Magnoliopsida</taxon>
        <taxon>eudicotyledons</taxon>
        <taxon>Gunneridae</taxon>
        <taxon>Pentapetalae</taxon>
        <taxon>rosids</taxon>
        <taxon>fabids</taxon>
        <taxon>Rosales</taxon>
        <taxon>Moraceae</taxon>
        <taxon>Moreae</taxon>
        <taxon>Morus</taxon>
    </lineage>
</organism>
<dbReference type="CDD" id="cd00010">
    <property type="entry name" value="AAI_LTSS"/>
    <property type="match status" value="1"/>
</dbReference>
<dbReference type="Gene3D" id="1.10.110.10">
    <property type="entry name" value="Plant lipid-transfer and hydrophobic proteins"/>
    <property type="match status" value="1"/>
</dbReference>
<feature type="domain" description="Bifunctional inhibitor/plant lipid transfer protein/seed storage helical" evidence="15">
    <location>
        <begin position="34"/>
        <end position="115"/>
    </location>
</feature>
<dbReference type="InterPro" id="IPR016140">
    <property type="entry name" value="Bifunc_inhib/LTP/seed_store"/>
</dbReference>
<keyword evidence="10" id="KW-0325">Glycoprotein</keyword>
<evidence type="ECO:0000256" key="12">
    <source>
        <dbReference type="SAM" id="MobiDB-lite"/>
    </source>
</evidence>
<dbReference type="PANTHER" id="PTHR33044">
    <property type="entry name" value="BIFUNCTIONAL INHIBITOR/LIPID-TRANSFER PROTEIN/SEED STORAGE 2S ALBUMIN SUPERFAMILY PROTEIN-RELATED"/>
    <property type="match status" value="1"/>
</dbReference>
<dbReference type="AlphaFoldDB" id="W9RIS8"/>
<accession>W9RIS8</accession>
<dbReference type="EMBL" id="KE345116">
    <property type="protein sequence ID" value="EXB93945.1"/>
    <property type="molecule type" value="Genomic_DNA"/>
</dbReference>
<evidence type="ECO:0000256" key="5">
    <source>
        <dbReference type="ARBA" id="ARBA00022475"/>
    </source>
</evidence>
<gene>
    <name evidence="16" type="ORF">L484_015489</name>
</gene>
<dbReference type="SMART" id="SM00499">
    <property type="entry name" value="AAI"/>
    <property type="match status" value="1"/>
</dbReference>
<feature type="chain" id="PRO_5004928375" description="Bifunctional inhibitor/plant lipid transfer protein/seed storage helical domain-containing protein" evidence="14">
    <location>
        <begin position="26"/>
        <end position="188"/>
    </location>
</feature>
<name>W9RIS8_9ROSA</name>
<evidence type="ECO:0000256" key="11">
    <source>
        <dbReference type="ARBA" id="ARBA00023288"/>
    </source>
</evidence>
<comment type="function">
    <text evidence="1">Plant non-specific lipid-transfer proteins transfer phospholipids as well as galactolipids across membranes. May play a role in wax or cutin deposition in the cell walls of expanding epidermal cells and certain secretory tissues.</text>
</comment>
<evidence type="ECO:0000313" key="16">
    <source>
        <dbReference type="EMBL" id="EXB93945.1"/>
    </source>
</evidence>
<dbReference type="eggNOG" id="ENOG502S13V">
    <property type="taxonomic scope" value="Eukaryota"/>
</dbReference>
<evidence type="ECO:0000256" key="7">
    <source>
        <dbReference type="ARBA" id="ARBA00022729"/>
    </source>
</evidence>
<evidence type="ECO:0000256" key="6">
    <source>
        <dbReference type="ARBA" id="ARBA00022622"/>
    </source>
</evidence>
<keyword evidence="7 14" id="KW-0732">Signal</keyword>
<evidence type="ECO:0000256" key="3">
    <source>
        <dbReference type="ARBA" id="ARBA00009748"/>
    </source>
</evidence>
<reference evidence="17" key="1">
    <citation type="submission" date="2013-01" db="EMBL/GenBank/DDBJ databases">
        <title>Draft Genome Sequence of a Mulberry Tree, Morus notabilis C.K. Schneid.</title>
        <authorList>
            <person name="He N."/>
            <person name="Zhao S."/>
        </authorList>
    </citation>
    <scope>NUCLEOTIDE SEQUENCE</scope>
</reference>
<evidence type="ECO:0000313" key="17">
    <source>
        <dbReference type="Proteomes" id="UP000030645"/>
    </source>
</evidence>
<evidence type="ECO:0000256" key="10">
    <source>
        <dbReference type="ARBA" id="ARBA00023180"/>
    </source>
</evidence>
<comment type="similarity">
    <text evidence="3">Belongs to the plant LTP family.</text>
</comment>
<dbReference type="GO" id="GO:0098552">
    <property type="term" value="C:side of membrane"/>
    <property type="evidence" value="ECO:0007669"/>
    <property type="project" value="UniProtKB-KW"/>
</dbReference>